<dbReference type="InterPro" id="IPR027383">
    <property type="entry name" value="Znf_put"/>
</dbReference>
<sequence>MSCSRIRTALSARLDGEEPPPGVTEEQVAAHLEACAACRLWEARAQRLTEHIARLTEADTTHGGGTPGRPRRPF</sequence>
<proteinExistence type="predicted"/>
<evidence type="ECO:0000256" key="1">
    <source>
        <dbReference type="SAM" id="MobiDB-lite"/>
    </source>
</evidence>
<accession>A0ABY9V764</accession>
<dbReference type="Pfam" id="PF13490">
    <property type="entry name" value="zf-HC2"/>
    <property type="match status" value="1"/>
</dbReference>
<dbReference type="Proteomes" id="UP001305606">
    <property type="component" value="Chromosome"/>
</dbReference>
<organism evidence="3 4">
    <name type="scientific">Streptomyces luomodiensis</name>
    <dbReference type="NCBI Taxonomy" id="3026192"/>
    <lineage>
        <taxon>Bacteria</taxon>
        <taxon>Bacillati</taxon>
        <taxon>Actinomycetota</taxon>
        <taxon>Actinomycetes</taxon>
        <taxon>Kitasatosporales</taxon>
        <taxon>Streptomycetaceae</taxon>
        <taxon>Streptomyces</taxon>
    </lineage>
</organism>
<feature type="region of interest" description="Disordered" evidence="1">
    <location>
        <begin position="55"/>
        <end position="74"/>
    </location>
</feature>
<evidence type="ECO:0000313" key="4">
    <source>
        <dbReference type="Proteomes" id="UP001305606"/>
    </source>
</evidence>
<evidence type="ECO:0000259" key="2">
    <source>
        <dbReference type="Pfam" id="PF13490"/>
    </source>
</evidence>
<feature type="region of interest" description="Disordered" evidence="1">
    <location>
        <begin position="1"/>
        <end position="23"/>
    </location>
</feature>
<keyword evidence="4" id="KW-1185">Reference proteome</keyword>
<dbReference type="EMBL" id="CP117522">
    <property type="protein sequence ID" value="WNF00664.1"/>
    <property type="molecule type" value="Genomic_DNA"/>
</dbReference>
<dbReference type="RefSeq" id="WP_311039019.1">
    <property type="nucleotide sequence ID" value="NZ_CP117522.1"/>
</dbReference>
<name>A0ABY9V764_9ACTN</name>
<evidence type="ECO:0000313" key="3">
    <source>
        <dbReference type="EMBL" id="WNF00664.1"/>
    </source>
</evidence>
<gene>
    <name evidence="3" type="ORF">PS467_37725</name>
</gene>
<feature type="domain" description="Putative zinc-finger" evidence="2">
    <location>
        <begin position="3"/>
        <end position="39"/>
    </location>
</feature>
<protein>
    <submittedName>
        <fullName evidence="3">Zf-HC2 domain-containing protein</fullName>
    </submittedName>
</protein>
<reference evidence="3 4" key="1">
    <citation type="submission" date="2023-02" db="EMBL/GenBank/DDBJ databases">
        <title>Streptomyces sp. SCA4-21 with antifungal activity against Fusarium oxysporum f. sp. cubense, Streptomyces sp. SCA2-17 with antifungal activity against Fusarium oxysporum f. sp. cubense.</title>
        <authorList>
            <person name="Qi D."/>
        </authorList>
    </citation>
    <scope>NUCLEOTIDE SEQUENCE [LARGE SCALE GENOMIC DNA]</scope>
    <source>
        <strain evidence="3 4">SCA4-21</strain>
    </source>
</reference>